<dbReference type="Proteomes" id="UP000269221">
    <property type="component" value="Unassembled WGS sequence"/>
</dbReference>
<accession>A0A3M0KSF9</accession>
<dbReference type="AlphaFoldDB" id="A0A3M0KSF9"/>
<sequence>MWQEGGKEQEQAGKRIISFKYVAHFAMHQNFPFSTGAETHCHPAHGADRAPGLLQVRPAFSLPCQLLIVLEINEIEKSGRFLCRPQPENRNGQGSEKQTEPAGGTTDSAFYKTYKQNKGIDLEINLLLLGCTEAQFYLKPPILFLG</sequence>
<keyword evidence="3" id="KW-1185">Reference proteome</keyword>
<evidence type="ECO:0000256" key="1">
    <source>
        <dbReference type="SAM" id="MobiDB-lite"/>
    </source>
</evidence>
<reference evidence="2 3" key="1">
    <citation type="submission" date="2018-07" db="EMBL/GenBank/DDBJ databases">
        <title>A high quality draft genome assembly of the barn swallow (H. rustica rustica).</title>
        <authorList>
            <person name="Formenti G."/>
            <person name="Chiara M."/>
            <person name="Poveda L."/>
            <person name="Francoijs K.-J."/>
            <person name="Bonisoli-Alquati A."/>
            <person name="Canova L."/>
            <person name="Gianfranceschi L."/>
            <person name="Horner D.S."/>
            <person name="Saino N."/>
        </authorList>
    </citation>
    <scope>NUCLEOTIDE SEQUENCE [LARGE SCALE GENOMIC DNA]</scope>
    <source>
        <strain evidence="2">Chelidonia</strain>
        <tissue evidence="2">Blood</tissue>
    </source>
</reference>
<feature type="region of interest" description="Disordered" evidence="1">
    <location>
        <begin position="83"/>
        <end position="108"/>
    </location>
</feature>
<gene>
    <name evidence="2" type="ORF">DUI87_09397</name>
</gene>
<evidence type="ECO:0000313" key="2">
    <source>
        <dbReference type="EMBL" id="RMC14304.1"/>
    </source>
</evidence>
<organism evidence="2 3">
    <name type="scientific">Hirundo rustica rustica</name>
    <dbReference type="NCBI Taxonomy" id="333673"/>
    <lineage>
        <taxon>Eukaryota</taxon>
        <taxon>Metazoa</taxon>
        <taxon>Chordata</taxon>
        <taxon>Craniata</taxon>
        <taxon>Vertebrata</taxon>
        <taxon>Euteleostomi</taxon>
        <taxon>Archelosauria</taxon>
        <taxon>Archosauria</taxon>
        <taxon>Dinosauria</taxon>
        <taxon>Saurischia</taxon>
        <taxon>Theropoda</taxon>
        <taxon>Coelurosauria</taxon>
        <taxon>Aves</taxon>
        <taxon>Neognathae</taxon>
        <taxon>Neoaves</taxon>
        <taxon>Telluraves</taxon>
        <taxon>Australaves</taxon>
        <taxon>Passeriformes</taxon>
        <taxon>Sylvioidea</taxon>
        <taxon>Hirundinidae</taxon>
        <taxon>Hirundo</taxon>
    </lineage>
</organism>
<dbReference type="EMBL" id="QRBI01000105">
    <property type="protein sequence ID" value="RMC14304.1"/>
    <property type="molecule type" value="Genomic_DNA"/>
</dbReference>
<protein>
    <submittedName>
        <fullName evidence="2">Uncharacterized protein</fullName>
    </submittedName>
</protein>
<evidence type="ECO:0000313" key="3">
    <source>
        <dbReference type="Proteomes" id="UP000269221"/>
    </source>
</evidence>
<name>A0A3M0KSF9_HIRRU</name>
<comment type="caution">
    <text evidence="2">The sequence shown here is derived from an EMBL/GenBank/DDBJ whole genome shotgun (WGS) entry which is preliminary data.</text>
</comment>
<proteinExistence type="predicted"/>